<geneLocation type="plasmid" evidence="1 2">
    <name>pBMC401</name>
</geneLocation>
<reference evidence="2" key="1">
    <citation type="submission" date="2008-04" db="EMBL/GenBank/DDBJ databases">
        <title>Complete sequence of plasmid 1 of Burkholderia ambifaria MC40-6.</title>
        <authorList>
            <person name="Copeland A."/>
            <person name="Lucas S."/>
            <person name="Lapidus A."/>
            <person name="Glavina del Rio T."/>
            <person name="Dalin E."/>
            <person name="Tice H."/>
            <person name="Pitluck S."/>
            <person name="Chain P."/>
            <person name="Malfatti S."/>
            <person name="Shin M."/>
            <person name="Vergez L."/>
            <person name="Lang D."/>
            <person name="Schmutz J."/>
            <person name="Larimer F."/>
            <person name="Land M."/>
            <person name="Hauser L."/>
            <person name="Kyrpides N."/>
            <person name="Lykidis A."/>
            <person name="Ramette A."/>
            <person name="Konstantinidis K."/>
            <person name="Tiedje J."/>
            <person name="Richardson P."/>
        </authorList>
    </citation>
    <scope>NUCLEOTIDE SEQUENCE [LARGE SCALE GENOMIC DNA]</scope>
    <source>
        <strain evidence="2">MC40-6</strain>
        <plasmid evidence="2">pBMC401</plasmid>
    </source>
</reference>
<accession>B1Z6P0</accession>
<keyword evidence="1" id="KW-0614">Plasmid</keyword>
<sequence length="115" mass="12575">MNAHAEMKDFVDFWSDRDSVNVDPYGNCEFHGQVSYTSNCGTVVDTTTVRFIRNGYDDGKIRLGETGSLTAGNFHLDFSPDFQTYEFRASDGALIVCGKSPKMGGAYSVTVVPAV</sequence>
<dbReference type="EMBL" id="CP001028">
    <property type="protein sequence ID" value="ACB69117.1"/>
    <property type="molecule type" value="Genomic_DNA"/>
</dbReference>
<proteinExistence type="predicted"/>
<dbReference type="HOGENOM" id="CLU_2104360_0_0_4"/>
<organism evidence="1 2">
    <name type="scientific">Burkholderia ambifaria (strain MC40-6)</name>
    <dbReference type="NCBI Taxonomy" id="398577"/>
    <lineage>
        <taxon>Bacteria</taxon>
        <taxon>Pseudomonadati</taxon>
        <taxon>Pseudomonadota</taxon>
        <taxon>Betaproteobacteria</taxon>
        <taxon>Burkholderiales</taxon>
        <taxon>Burkholderiaceae</taxon>
        <taxon>Burkholderia</taxon>
        <taxon>Burkholderia cepacia complex</taxon>
    </lineage>
</organism>
<evidence type="ECO:0000313" key="1">
    <source>
        <dbReference type="EMBL" id="ACB69117.1"/>
    </source>
</evidence>
<dbReference type="Proteomes" id="UP000001680">
    <property type="component" value="Plasmid pBMC401"/>
</dbReference>
<gene>
    <name evidence="1" type="ordered locus">BamMC406_6715</name>
</gene>
<dbReference type="AlphaFoldDB" id="B1Z6P0"/>
<dbReference type="KEGG" id="bac:BamMC406_6715"/>
<protein>
    <submittedName>
        <fullName evidence="1">Uncharacterized protein</fullName>
    </submittedName>
</protein>
<name>B1Z6P0_BURA4</name>
<dbReference type="RefSeq" id="WP_012367350.1">
    <property type="nucleotide sequence ID" value="NC_010553.1"/>
</dbReference>
<evidence type="ECO:0000313" key="2">
    <source>
        <dbReference type="Proteomes" id="UP000001680"/>
    </source>
</evidence>